<name>A0AAV5CEH4_ELECO</name>
<dbReference type="Proteomes" id="UP001054889">
    <property type="component" value="Unassembled WGS sequence"/>
</dbReference>
<reference evidence="2" key="1">
    <citation type="journal article" date="2018" name="DNA Res.">
        <title>Multiple hybrid de novo genome assembly of finger millet, an orphan allotetraploid crop.</title>
        <authorList>
            <person name="Hatakeyama M."/>
            <person name="Aluri S."/>
            <person name="Balachadran M.T."/>
            <person name="Sivarajan S.R."/>
            <person name="Patrignani A."/>
            <person name="Gruter S."/>
            <person name="Poveda L."/>
            <person name="Shimizu-Inatsugi R."/>
            <person name="Baeten J."/>
            <person name="Francoijs K.J."/>
            <person name="Nataraja K.N."/>
            <person name="Reddy Y.A.N."/>
            <person name="Phadnis S."/>
            <person name="Ravikumar R.L."/>
            <person name="Schlapbach R."/>
            <person name="Sreeman S.M."/>
            <person name="Shimizu K.K."/>
        </authorList>
    </citation>
    <scope>NUCLEOTIDE SEQUENCE</scope>
</reference>
<sequence length="123" mass="13554">MSSDPPASSSSSAMASFPKSMKGQRVKVFLPCDCVLVAVEKRKEGFFVKLQADRRLLPDLSVGESIVLEGHGLRLNCHVDSVVEVPETEQLVHIDVRAPNNDVRLSLEYQSHFLENFVSVVAS</sequence>
<accession>A0AAV5CEH4</accession>
<reference evidence="2" key="2">
    <citation type="submission" date="2021-12" db="EMBL/GenBank/DDBJ databases">
        <title>Resequencing data analysis of finger millet.</title>
        <authorList>
            <person name="Hatakeyama M."/>
            <person name="Aluri S."/>
            <person name="Balachadran M.T."/>
            <person name="Sivarajan S.R."/>
            <person name="Poveda L."/>
            <person name="Shimizu-Inatsugi R."/>
            <person name="Schlapbach R."/>
            <person name="Sreeman S.M."/>
            <person name="Shimizu K.K."/>
        </authorList>
    </citation>
    <scope>NUCLEOTIDE SEQUENCE</scope>
</reference>
<proteinExistence type="predicted"/>
<feature type="region of interest" description="Disordered" evidence="1">
    <location>
        <begin position="1"/>
        <end position="22"/>
    </location>
</feature>
<protein>
    <submittedName>
        <fullName evidence="2">Uncharacterized protein</fullName>
    </submittedName>
</protein>
<dbReference type="EMBL" id="BQKI01000006">
    <property type="protein sequence ID" value="GJM96522.1"/>
    <property type="molecule type" value="Genomic_DNA"/>
</dbReference>
<organism evidence="2 3">
    <name type="scientific">Eleusine coracana subsp. coracana</name>
    <dbReference type="NCBI Taxonomy" id="191504"/>
    <lineage>
        <taxon>Eukaryota</taxon>
        <taxon>Viridiplantae</taxon>
        <taxon>Streptophyta</taxon>
        <taxon>Embryophyta</taxon>
        <taxon>Tracheophyta</taxon>
        <taxon>Spermatophyta</taxon>
        <taxon>Magnoliopsida</taxon>
        <taxon>Liliopsida</taxon>
        <taxon>Poales</taxon>
        <taxon>Poaceae</taxon>
        <taxon>PACMAD clade</taxon>
        <taxon>Chloridoideae</taxon>
        <taxon>Cynodonteae</taxon>
        <taxon>Eleusininae</taxon>
        <taxon>Eleusine</taxon>
    </lineage>
</organism>
<evidence type="ECO:0000256" key="1">
    <source>
        <dbReference type="SAM" id="MobiDB-lite"/>
    </source>
</evidence>
<dbReference type="AlphaFoldDB" id="A0AAV5CEH4"/>
<keyword evidence="3" id="KW-1185">Reference proteome</keyword>
<feature type="compositionally biased region" description="Low complexity" evidence="1">
    <location>
        <begin position="1"/>
        <end position="21"/>
    </location>
</feature>
<comment type="caution">
    <text evidence="2">The sequence shown here is derived from an EMBL/GenBank/DDBJ whole genome shotgun (WGS) entry which is preliminary data.</text>
</comment>
<gene>
    <name evidence="2" type="primary">ga13364</name>
    <name evidence="2" type="ORF">PR202_ga13364</name>
</gene>
<evidence type="ECO:0000313" key="2">
    <source>
        <dbReference type="EMBL" id="GJM96522.1"/>
    </source>
</evidence>
<evidence type="ECO:0000313" key="3">
    <source>
        <dbReference type="Proteomes" id="UP001054889"/>
    </source>
</evidence>